<keyword evidence="1" id="KW-1133">Transmembrane helix</keyword>
<comment type="caution">
    <text evidence="3">The sequence shown here is derived from an EMBL/GenBank/DDBJ whole genome shotgun (WGS) entry which is preliminary data.</text>
</comment>
<proteinExistence type="predicted"/>
<evidence type="ECO:0000313" key="3">
    <source>
        <dbReference type="EMBL" id="DAZ92952.1"/>
    </source>
</evidence>
<gene>
    <name evidence="3" type="ORF">N0F65_012993</name>
</gene>
<reference evidence="3" key="2">
    <citation type="journal article" date="2023" name="Microbiol Resour">
        <title>Decontamination and Annotation of the Draft Genome Sequence of the Oomycete Lagenidium giganteum ARSEF 373.</title>
        <authorList>
            <person name="Morgan W.R."/>
            <person name="Tartar A."/>
        </authorList>
    </citation>
    <scope>NUCLEOTIDE SEQUENCE</scope>
    <source>
        <strain evidence="3">ARSEF 373</strain>
    </source>
</reference>
<name>A0AAV2YHY6_9STRA</name>
<reference evidence="3" key="1">
    <citation type="submission" date="2022-11" db="EMBL/GenBank/DDBJ databases">
        <authorList>
            <person name="Morgan W.R."/>
            <person name="Tartar A."/>
        </authorList>
    </citation>
    <scope>NUCLEOTIDE SEQUENCE</scope>
    <source>
        <strain evidence="3">ARSEF 373</strain>
    </source>
</reference>
<keyword evidence="1" id="KW-0812">Transmembrane</keyword>
<keyword evidence="1" id="KW-0472">Membrane</keyword>
<feature type="transmembrane region" description="Helical" evidence="1">
    <location>
        <begin position="58"/>
        <end position="80"/>
    </location>
</feature>
<evidence type="ECO:0000313" key="4">
    <source>
        <dbReference type="Proteomes" id="UP001146120"/>
    </source>
</evidence>
<dbReference type="Proteomes" id="UP001146120">
    <property type="component" value="Unassembled WGS sequence"/>
</dbReference>
<organism evidence="3 4">
    <name type="scientific">Lagenidium giganteum</name>
    <dbReference type="NCBI Taxonomy" id="4803"/>
    <lineage>
        <taxon>Eukaryota</taxon>
        <taxon>Sar</taxon>
        <taxon>Stramenopiles</taxon>
        <taxon>Oomycota</taxon>
        <taxon>Peronosporomycetes</taxon>
        <taxon>Pythiales</taxon>
        <taxon>Pythiaceae</taxon>
    </lineage>
</organism>
<keyword evidence="4" id="KW-1185">Reference proteome</keyword>
<dbReference type="EMBL" id="DAKRPA010000362">
    <property type="protein sequence ID" value="DAZ92952.1"/>
    <property type="molecule type" value="Genomic_DNA"/>
</dbReference>
<evidence type="ECO:0000256" key="1">
    <source>
        <dbReference type="SAM" id="Phobius"/>
    </source>
</evidence>
<keyword evidence="2" id="KW-0732">Signal</keyword>
<sequence>MPMWMSGHTAYLMVVASIAAKLAFDAYFSTVSVCEMYPEFAFGETFVEEMLLHNTRLPILSLPISTVVLLPLCLIVYLLVRLHILEMFWVAFTELVAGRWLYNLLFVHIPSWLPFLFTEPGVPDLLSDEDENRSASLNEELPPRPTRAAYDKACEKLLQAKQQYANKTMNYPEDWLVYDPAANDLVLLKELRARSGSDSNLNAPVLLAECNSDEDNAR</sequence>
<dbReference type="AlphaFoldDB" id="A0AAV2YHY6"/>
<feature type="signal peptide" evidence="2">
    <location>
        <begin position="1"/>
        <end position="23"/>
    </location>
</feature>
<protein>
    <submittedName>
        <fullName evidence="3">Uncharacterized protein</fullName>
    </submittedName>
</protein>
<evidence type="ECO:0000256" key="2">
    <source>
        <dbReference type="SAM" id="SignalP"/>
    </source>
</evidence>
<accession>A0AAV2YHY6</accession>
<feature type="chain" id="PRO_5043393880" evidence="2">
    <location>
        <begin position="24"/>
        <end position="218"/>
    </location>
</feature>